<dbReference type="Pfam" id="PF00144">
    <property type="entry name" value="Beta-lactamase"/>
    <property type="match status" value="1"/>
</dbReference>
<comment type="caution">
    <text evidence="2">The sequence shown here is derived from an EMBL/GenBank/DDBJ whole genome shotgun (WGS) entry which is preliminary data.</text>
</comment>
<name>A0A813ZNB8_9BILA</name>
<reference evidence="2" key="1">
    <citation type="submission" date="2021-02" db="EMBL/GenBank/DDBJ databases">
        <authorList>
            <person name="Nowell W R."/>
        </authorList>
    </citation>
    <scope>NUCLEOTIDE SEQUENCE</scope>
</reference>
<dbReference type="InterPro" id="IPR052907">
    <property type="entry name" value="Beta-lactamase/esterase"/>
</dbReference>
<accession>A0A813ZNB8</accession>
<proteinExistence type="predicted"/>
<sequence length="239" mass="27082">MIDLLEQERPVWLPGHAQGYHAFTYGWLAGELIRRVDPQKRTIGEFIREEIADQLQTEFYIGLPQEFEQRVSPLIFTDIERILNRSMLTLYEFFNEARTHQAEIPAGNGITNARSLARIFASLIGNIDDREDSRLLQPEILQRATTLNTLPNEIDIIMQIPSPFGMGFMLYEQDFPMFGPKSFGHTGAGGSIAFAAPAKNLSFAYVMNRVNLEPVTINNTRIGIILSRIGTMLDDNHPN</sequence>
<dbReference type="AlphaFoldDB" id="A0A813ZNB8"/>
<feature type="domain" description="Beta-lactamase-related" evidence="1">
    <location>
        <begin position="2"/>
        <end position="222"/>
    </location>
</feature>
<dbReference type="Proteomes" id="UP000663854">
    <property type="component" value="Unassembled WGS sequence"/>
</dbReference>
<evidence type="ECO:0000313" key="3">
    <source>
        <dbReference type="Proteomes" id="UP000663854"/>
    </source>
</evidence>
<dbReference type="Gene3D" id="3.40.710.10">
    <property type="entry name" value="DD-peptidase/beta-lactamase superfamily"/>
    <property type="match status" value="1"/>
</dbReference>
<evidence type="ECO:0000259" key="1">
    <source>
        <dbReference type="Pfam" id="PF00144"/>
    </source>
</evidence>
<dbReference type="PANTHER" id="PTHR43319:SF3">
    <property type="entry name" value="BETA-LACTAMASE-RELATED DOMAIN-CONTAINING PROTEIN"/>
    <property type="match status" value="1"/>
</dbReference>
<dbReference type="SUPFAM" id="SSF56601">
    <property type="entry name" value="beta-lactamase/transpeptidase-like"/>
    <property type="match status" value="1"/>
</dbReference>
<dbReference type="InterPro" id="IPR001466">
    <property type="entry name" value="Beta-lactam-related"/>
</dbReference>
<organism evidence="2 3">
    <name type="scientific">Rotaria sordida</name>
    <dbReference type="NCBI Taxonomy" id="392033"/>
    <lineage>
        <taxon>Eukaryota</taxon>
        <taxon>Metazoa</taxon>
        <taxon>Spiralia</taxon>
        <taxon>Gnathifera</taxon>
        <taxon>Rotifera</taxon>
        <taxon>Eurotatoria</taxon>
        <taxon>Bdelloidea</taxon>
        <taxon>Philodinida</taxon>
        <taxon>Philodinidae</taxon>
        <taxon>Rotaria</taxon>
    </lineage>
</organism>
<dbReference type="EMBL" id="CAJNOH010000141">
    <property type="protein sequence ID" value="CAF0901994.1"/>
    <property type="molecule type" value="Genomic_DNA"/>
</dbReference>
<dbReference type="InterPro" id="IPR012338">
    <property type="entry name" value="Beta-lactam/transpept-like"/>
</dbReference>
<protein>
    <recommendedName>
        <fullName evidence="1">Beta-lactamase-related domain-containing protein</fullName>
    </recommendedName>
</protein>
<evidence type="ECO:0000313" key="2">
    <source>
        <dbReference type="EMBL" id="CAF0901994.1"/>
    </source>
</evidence>
<dbReference type="PANTHER" id="PTHR43319">
    <property type="entry name" value="BETA-LACTAMASE-RELATED"/>
    <property type="match status" value="1"/>
</dbReference>
<gene>
    <name evidence="2" type="ORF">PYM288_LOCUS9572</name>
</gene>